<evidence type="ECO:0000313" key="2">
    <source>
        <dbReference type="Proteomes" id="UP000233469"/>
    </source>
</evidence>
<name>A0A2N1MAA9_9GLOM</name>
<organism evidence="1 2">
    <name type="scientific">Rhizophagus irregularis</name>
    <dbReference type="NCBI Taxonomy" id="588596"/>
    <lineage>
        <taxon>Eukaryota</taxon>
        <taxon>Fungi</taxon>
        <taxon>Fungi incertae sedis</taxon>
        <taxon>Mucoromycota</taxon>
        <taxon>Glomeromycotina</taxon>
        <taxon>Glomeromycetes</taxon>
        <taxon>Glomerales</taxon>
        <taxon>Glomeraceae</taxon>
        <taxon>Rhizophagus</taxon>
    </lineage>
</organism>
<accession>A0A2N1MAA9</accession>
<sequence length="105" mass="12227">MAKFCQNIEDLEIWDCGEAIPGLINFIDNQKNLRSLALHCHKTTRILQLSEVIERKADTLIKFADIITIIMNKNYKNCKGVYQLLLFQTFCTSKQNIYHVTKFVC</sequence>
<comment type="caution">
    <text evidence="1">The sequence shown here is derived from an EMBL/GenBank/DDBJ whole genome shotgun (WGS) entry which is preliminary data.</text>
</comment>
<gene>
    <name evidence="1" type="ORF">RhiirC2_326656</name>
</gene>
<dbReference type="AlphaFoldDB" id="A0A2N1MAA9"/>
<evidence type="ECO:0000313" key="1">
    <source>
        <dbReference type="EMBL" id="PKK58581.1"/>
    </source>
</evidence>
<proteinExistence type="predicted"/>
<dbReference type="Proteomes" id="UP000233469">
    <property type="component" value="Unassembled WGS sequence"/>
</dbReference>
<dbReference type="EMBL" id="LLXL01003506">
    <property type="protein sequence ID" value="PKK58581.1"/>
    <property type="molecule type" value="Genomic_DNA"/>
</dbReference>
<reference evidence="1 2" key="1">
    <citation type="submission" date="2016-04" db="EMBL/GenBank/DDBJ databases">
        <title>Genome analyses suggest a sexual origin of heterokaryosis in a supposedly ancient asexual fungus.</title>
        <authorList>
            <person name="Ropars J."/>
            <person name="Sedzielewska K."/>
            <person name="Noel J."/>
            <person name="Charron P."/>
            <person name="Farinelli L."/>
            <person name="Marton T."/>
            <person name="Kruger M."/>
            <person name="Pelin A."/>
            <person name="Brachmann A."/>
            <person name="Corradi N."/>
        </authorList>
    </citation>
    <scope>NUCLEOTIDE SEQUENCE [LARGE SCALE GENOMIC DNA]</scope>
    <source>
        <strain evidence="1 2">C2</strain>
    </source>
</reference>
<reference evidence="1 2" key="2">
    <citation type="submission" date="2017-10" db="EMBL/GenBank/DDBJ databases">
        <title>Extensive intraspecific genome diversity in a model arbuscular mycorrhizal fungus.</title>
        <authorList>
            <person name="Chen E.C.H."/>
            <person name="Morin E."/>
            <person name="Baudet D."/>
            <person name="Noel J."/>
            <person name="Ndikumana S."/>
            <person name="Charron P."/>
            <person name="St-Onge C."/>
            <person name="Giorgi J."/>
            <person name="Grigoriev I.V."/>
            <person name="Roux C."/>
            <person name="Martin F.M."/>
            <person name="Corradi N."/>
        </authorList>
    </citation>
    <scope>NUCLEOTIDE SEQUENCE [LARGE SCALE GENOMIC DNA]</scope>
    <source>
        <strain evidence="1 2">C2</strain>
    </source>
</reference>
<protein>
    <submittedName>
        <fullName evidence="1">Uncharacterized protein</fullName>
    </submittedName>
</protein>